<organism evidence="1 2">
    <name type="scientific">Eumeta variegata</name>
    <name type="common">Bagworm moth</name>
    <name type="synonym">Eumeta japonica</name>
    <dbReference type="NCBI Taxonomy" id="151549"/>
    <lineage>
        <taxon>Eukaryota</taxon>
        <taxon>Metazoa</taxon>
        <taxon>Ecdysozoa</taxon>
        <taxon>Arthropoda</taxon>
        <taxon>Hexapoda</taxon>
        <taxon>Insecta</taxon>
        <taxon>Pterygota</taxon>
        <taxon>Neoptera</taxon>
        <taxon>Endopterygota</taxon>
        <taxon>Lepidoptera</taxon>
        <taxon>Glossata</taxon>
        <taxon>Ditrysia</taxon>
        <taxon>Tineoidea</taxon>
        <taxon>Psychidae</taxon>
        <taxon>Oiketicinae</taxon>
        <taxon>Eumeta</taxon>
    </lineage>
</organism>
<proteinExistence type="predicted"/>
<gene>
    <name evidence="1" type="ORF">EVAR_35958_1</name>
</gene>
<dbReference type="AlphaFoldDB" id="A0A4C1W5A5"/>
<evidence type="ECO:0000313" key="1">
    <source>
        <dbReference type="EMBL" id="GBP45689.1"/>
    </source>
</evidence>
<protein>
    <submittedName>
        <fullName evidence="1">Uncharacterized protein</fullName>
    </submittedName>
</protein>
<evidence type="ECO:0000313" key="2">
    <source>
        <dbReference type="Proteomes" id="UP000299102"/>
    </source>
</evidence>
<reference evidence="1 2" key="1">
    <citation type="journal article" date="2019" name="Commun. Biol.">
        <title>The bagworm genome reveals a unique fibroin gene that provides high tensile strength.</title>
        <authorList>
            <person name="Kono N."/>
            <person name="Nakamura H."/>
            <person name="Ohtoshi R."/>
            <person name="Tomita M."/>
            <person name="Numata K."/>
            <person name="Arakawa K."/>
        </authorList>
    </citation>
    <scope>NUCLEOTIDE SEQUENCE [LARGE SCALE GENOMIC DNA]</scope>
</reference>
<comment type="caution">
    <text evidence="1">The sequence shown here is derived from an EMBL/GenBank/DDBJ whole genome shotgun (WGS) entry which is preliminary data.</text>
</comment>
<dbReference type="EMBL" id="BGZK01000469">
    <property type="protein sequence ID" value="GBP45689.1"/>
    <property type="molecule type" value="Genomic_DNA"/>
</dbReference>
<accession>A0A4C1W5A5</accession>
<name>A0A4C1W5A5_EUMVA</name>
<keyword evidence="2" id="KW-1185">Reference proteome</keyword>
<dbReference type="Proteomes" id="UP000299102">
    <property type="component" value="Unassembled WGS sequence"/>
</dbReference>
<sequence>MMDSVDVQTSAQTDARASHVAAGVQLLMVLYEDKELVLAIPTCPNVAGELGYFRALYKPLFLVFCRCPRRTARGRARIARAQPHGGGGHPAGGREAQLKLHTQPTAGGRTLVDADRIKAARVGDPRRRRSNRARLPITDQAIHASDNSSQGSTCQRAASFDLFVQSCLGCQSGAYAGPPAGARVAAHALSVGEGHRAVKRWLTRVGEGHYSSDARSRLTLTTTRQHAPATRQQHPKQHASVSSCPLVLLLALVSVVYPNGEGFPEASVHN</sequence>